<keyword evidence="3" id="KW-0633">Potassium transport</keyword>
<dbReference type="Gene3D" id="1.20.1530.20">
    <property type="match status" value="1"/>
</dbReference>
<dbReference type="EMBL" id="KI535697">
    <property type="protein sequence ID" value="ESR66804.1"/>
    <property type="molecule type" value="Genomic_DNA"/>
</dbReference>
<dbReference type="GO" id="GO:0016020">
    <property type="term" value="C:membrane"/>
    <property type="evidence" value="ECO:0007669"/>
    <property type="project" value="UniProtKB-SubCell"/>
</dbReference>
<keyword evidence="14" id="KW-1185">Reference proteome</keyword>
<feature type="transmembrane region" description="Helical" evidence="10">
    <location>
        <begin position="364"/>
        <end position="386"/>
    </location>
</feature>
<evidence type="ECO:0000256" key="6">
    <source>
        <dbReference type="ARBA" id="ARBA00022989"/>
    </source>
</evidence>
<name>V4WJ78_CITCL</name>
<dbReference type="InterPro" id="IPR038770">
    <property type="entry name" value="Na+/solute_symporter_sf"/>
</dbReference>
<evidence type="ECO:0000256" key="2">
    <source>
        <dbReference type="ARBA" id="ARBA00022448"/>
    </source>
</evidence>
<proteinExistence type="inferred from homology"/>
<dbReference type="InterPro" id="IPR057290">
    <property type="entry name" value="CHX17_C"/>
</dbReference>
<keyword evidence="6 10" id="KW-1133">Transmembrane helix</keyword>
<reference evidence="13 14" key="1">
    <citation type="submission" date="2013-10" db="EMBL/GenBank/DDBJ databases">
        <authorList>
            <consortium name="International Citrus Genome Consortium"/>
            <person name="Jenkins J."/>
            <person name="Schmutz J."/>
            <person name="Prochnik S."/>
            <person name="Rokhsar D."/>
            <person name="Gmitter F."/>
            <person name="Ollitrault P."/>
            <person name="Machado M."/>
            <person name="Talon M."/>
            <person name="Wincker P."/>
            <person name="Jaillon O."/>
            <person name="Morgante M."/>
        </authorList>
    </citation>
    <scope>NUCLEOTIDE SEQUENCE</scope>
    <source>
        <strain evidence="14">cv. Clemenules</strain>
    </source>
</reference>
<evidence type="ECO:0000259" key="12">
    <source>
        <dbReference type="Pfam" id="PF23259"/>
    </source>
</evidence>
<protein>
    <submittedName>
        <fullName evidence="13">Uncharacterized protein</fullName>
    </submittedName>
</protein>
<dbReference type="GO" id="GO:0012505">
    <property type="term" value="C:endomembrane system"/>
    <property type="evidence" value="ECO:0007669"/>
    <property type="project" value="TreeGrafter"/>
</dbReference>
<dbReference type="GO" id="GO:0006813">
    <property type="term" value="P:potassium ion transport"/>
    <property type="evidence" value="ECO:0007669"/>
    <property type="project" value="UniProtKB-KW"/>
</dbReference>
<dbReference type="GO" id="GO:0006885">
    <property type="term" value="P:regulation of pH"/>
    <property type="evidence" value="ECO:0007669"/>
    <property type="project" value="TreeGrafter"/>
</dbReference>
<evidence type="ECO:0000256" key="1">
    <source>
        <dbReference type="ARBA" id="ARBA00004141"/>
    </source>
</evidence>
<feature type="transmembrane region" description="Helical" evidence="10">
    <location>
        <begin position="111"/>
        <end position="133"/>
    </location>
</feature>
<evidence type="ECO:0000313" key="13">
    <source>
        <dbReference type="EMBL" id="ESR66804.1"/>
    </source>
</evidence>
<evidence type="ECO:0000256" key="5">
    <source>
        <dbReference type="ARBA" id="ARBA00022958"/>
    </source>
</evidence>
<evidence type="ECO:0000259" key="11">
    <source>
        <dbReference type="Pfam" id="PF00999"/>
    </source>
</evidence>
<comment type="similarity">
    <text evidence="9">Belongs to the monovalent cation:proton antiporter 2 (CPA2) transporter (TC 2.A.37) family. CHX (TC 2.A.37.4) subfamily.</text>
</comment>
<dbReference type="KEGG" id="cic:CICLE_v10010504mg"/>
<evidence type="ECO:0000256" key="4">
    <source>
        <dbReference type="ARBA" id="ARBA00022692"/>
    </source>
</evidence>
<evidence type="ECO:0000256" key="8">
    <source>
        <dbReference type="ARBA" id="ARBA00023136"/>
    </source>
</evidence>
<keyword evidence="7" id="KW-0406">Ion transport</keyword>
<dbReference type="GO" id="GO:0015297">
    <property type="term" value="F:antiporter activity"/>
    <property type="evidence" value="ECO:0007669"/>
    <property type="project" value="InterPro"/>
</dbReference>
<evidence type="ECO:0000313" key="14">
    <source>
        <dbReference type="Proteomes" id="UP000030687"/>
    </source>
</evidence>
<evidence type="ECO:0000256" key="7">
    <source>
        <dbReference type="ARBA" id="ARBA00023065"/>
    </source>
</evidence>
<dbReference type="Proteomes" id="UP000030687">
    <property type="component" value="Unassembled WGS sequence"/>
</dbReference>
<dbReference type="OMA" id="FMFISYI"/>
<gene>
    <name evidence="13" type="ORF">CICLE_v10010504mg</name>
</gene>
<keyword evidence="5" id="KW-0630">Potassium</keyword>
<dbReference type="OrthoDB" id="1868135at2759"/>
<dbReference type="Gramene" id="ESR66804">
    <property type="protein sequence ID" value="ESR66804"/>
    <property type="gene ID" value="CICLE_v10010504mg"/>
</dbReference>
<feature type="transmembrane region" description="Helical" evidence="10">
    <location>
        <begin position="50"/>
        <end position="69"/>
    </location>
</feature>
<feature type="non-terminal residue" evidence="13">
    <location>
        <position position="1"/>
    </location>
</feature>
<dbReference type="InterPro" id="IPR006153">
    <property type="entry name" value="Cation/H_exchanger_TM"/>
</dbReference>
<dbReference type="PANTHER" id="PTHR32468:SF96">
    <property type="entry name" value="CATION_H(+) ANTIPORTER 26-RELATED"/>
    <property type="match status" value="1"/>
</dbReference>
<feature type="transmembrane region" description="Helical" evidence="10">
    <location>
        <begin position="335"/>
        <end position="352"/>
    </location>
</feature>
<dbReference type="PANTHER" id="PTHR32468">
    <property type="entry name" value="CATION/H + ANTIPORTER"/>
    <property type="match status" value="1"/>
</dbReference>
<dbReference type="AlphaFoldDB" id="V4WJ78"/>
<comment type="subcellular location">
    <subcellularLocation>
        <location evidence="1">Membrane</location>
        <topology evidence="1">Multi-pass membrane protein</topology>
    </subcellularLocation>
</comment>
<dbReference type="Pfam" id="PF00999">
    <property type="entry name" value="Na_H_Exchanger"/>
    <property type="match status" value="1"/>
</dbReference>
<keyword evidence="2" id="KW-0813">Transport</keyword>
<dbReference type="InterPro" id="IPR050794">
    <property type="entry name" value="CPA2_transporter"/>
</dbReference>
<feature type="transmembrane region" description="Helical" evidence="10">
    <location>
        <begin position="430"/>
        <end position="451"/>
    </location>
</feature>
<feature type="transmembrane region" description="Helical" evidence="10">
    <location>
        <begin position="145"/>
        <end position="168"/>
    </location>
</feature>
<keyword evidence="4 10" id="KW-0812">Transmembrane</keyword>
<dbReference type="Pfam" id="PF23259">
    <property type="entry name" value="CHX17_C"/>
    <property type="match status" value="1"/>
</dbReference>
<feature type="transmembrane region" description="Helical" evidence="10">
    <location>
        <begin position="248"/>
        <end position="267"/>
    </location>
</feature>
<feature type="transmembrane region" description="Helical" evidence="10">
    <location>
        <begin position="214"/>
        <end position="236"/>
    </location>
</feature>
<feature type="domain" description="Cation/H+ exchanger transmembrane" evidence="11">
    <location>
        <begin position="64"/>
        <end position="446"/>
    </location>
</feature>
<accession>V4WJ78</accession>
<keyword evidence="8 10" id="KW-0472">Membrane</keyword>
<organism evidence="13 14">
    <name type="scientific">Citrus clementina</name>
    <name type="common">Clementine</name>
    <name type="synonym">Citrus deliciosa x Citrus sinensis</name>
    <dbReference type="NCBI Taxonomy" id="85681"/>
    <lineage>
        <taxon>Eukaryota</taxon>
        <taxon>Viridiplantae</taxon>
        <taxon>Streptophyta</taxon>
        <taxon>Embryophyta</taxon>
        <taxon>Tracheophyta</taxon>
        <taxon>Spermatophyta</taxon>
        <taxon>Magnoliopsida</taxon>
        <taxon>eudicotyledons</taxon>
        <taxon>Gunneridae</taxon>
        <taxon>Pentapetalae</taxon>
        <taxon>rosids</taxon>
        <taxon>malvids</taxon>
        <taxon>Sapindales</taxon>
        <taxon>Rutaceae</taxon>
        <taxon>Aurantioideae</taxon>
        <taxon>Citrus</taxon>
    </lineage>
</organism>
<dbReference type="eggNOG" id="KOG1650">
    <property type="taxonomic scope" value="Eukaryota"/>
</dbReference>
<dbReference type="InParanoid" id="V4WJ78"/>
<evidence type="ECO:0000256" key="10">
    <source>
        <dbReference type="SAM" id="Phobius"/>
    </source>
</evidence>
<evidence type="ECO:0000256" key="3">
    <source>
        <dbReference type="ARBA" id="ARBA00022538"/>
    </source>
</evidence>
<dbReference type="GO" id="GO:1902600">
    <property type="term" value="P:proton transmembrane transport"/>
    <property type="evidence" value="ECO:0007669"/>
    <property type="project" value="InterPro"/>
</dbReference>
<sequence>ELTMNPGNASYPNTTVYYNPIAGRNMSTLCEPLSTFRGATPFLRRVTSHFTIMVVFLPMLLVTILTYAIQFLLKPFGEAAFASQLLGGIALGPSLLSRNQELKELVFPPKAVMAINVIECVGLIFMFFTLSARIDKGIVKKSGKLAIVIGVGAFIIPLIVTILTTLFIRDGLELDDELRSTLPMVATLEATISFHVILANLTELKLLNSEIGRLALSSSLLSSLIGWFAPTFYIYASENARVGITRRTVFLMNVSVIVMVIIIVFVVRPIIFWMMRKTPEGKPLKQDHLVALNVIVLVVALVGELTGQNSYLGPFILGITTPVTPPMGSLLADKIQYFVWVAFIPCFIINTGRRVDLYSIQFNHFLAVEMVILIAGTVKTFAIVIPCLYSKIPFMDALALGLLLNCRGIYDIQVFTRAKQRLQITDESFAIMVITAMFQSAIIIPLVKLVYDSSRKYVAYRKRTIQHCESHAELRILICIPESDYVPTAINLLKASSPPQSHVGVYVMNLEEYIGRSMPVVIPHRLDKNPSSSKPAKIDPLLHAFFRYQQTNKAYVSVQCFTAVAPYASMHDDICSMAFQKATSLIIFPFLKTEPTLTKKVINNVLSMSPCSIGLLYDRSLAIDYRSFQCRRVCVLFIGGADDREALALGARMGRNPSIHLTVTRFVVTNPTMSDFIDEDRDQAMINDFRFVNLDSKNVEYVEEGVEEGFETLRIINAIANDFDLFLAGRRHEGCLHVLQGLGEWIEIEELGVVGDLLASDDFKSRASVLVIQQQAYAPYIE</sequence>
<evidence type="ECO:0000256" key="9">
    <source>
        <dbReference type="ARBA" id="ARBA00038341"/>
    </source>
</evidence>
<feature type="domain" description="Cation/H(+) antiporter C-terminal" evidence="12">
    <location>
        <begin position="633"/>
        <end position="775"/>
    </location>
</feature>